<dbReference type="EMBL" id="JWTI02000015">
    <property type="protein sequence ID" value="KHS34464.1"/>
    <property type="molecule type" value="Genomic_DNA"/>
</dbReference>
<evidence type="ECO:0000313" key="5">
    <source>
        <dbReference type="Proteomes" id="UP000234166"/>
    </source>
</evidence>
<sequence>MRGSALQTVATQRLTAVNYRLLATEVMDTLQRDSRVRAELVRSIGAKADFGHMKVLADRSTMPADVAAMVHRLYSPHEVVINEDVLSFDVAAFQVDLICVPPIEYDTARDYLAFNVLGSLMGRTANRMGFKYGHSGLRYKLRDGDFLVADIPVTTKMAAAFDFLGYDYRRFTESFHALEDVFFYAASSTYFDPVAYLLQARGYRDRACYQKRQNYRFFIEWLKTTGTAAGSSAGLQREHHLQRAMSQFPDFADALKRSQEAFAGSRRRKQIFNGQIVAELTGLEGEALGQLMRRLHDAYPGGRPEFVAWLDQLQDHELAVLHAYIEDMAIDAGVRTKSLHSTSD</sequence>
<reference evidence="1" key="3">
    <citation type="submission" date="2015-04" db="EMBL/GenBank/DDBJ databases">
        <authorList>
            <person name="Harrison J.W."/>
            <person name="Aritua V."/>
            <person name="Sapp M."/>
            <person name="Smith J."/>
            <person name="Studholme D.J."/>
        </authorList>
    </citation>
    <scope>NUCLEOTIDE SEQUENCE</scope>
    <source>
        <strain evidence="1">NCPPB 1138</strain>
    </source>
</reference>
<keyword evidence="6" id="KW-1185">Reference proteome</keyword>
<evidence type="ECO:0000313" key="4">
    <source>
        <dbReference type="Proteomes" id="UP000031180"/>
    </source>
</evidence>
<gene>
    <name evidence="1" type="ORF">RN20_18930</name>
    <name evidence="3" type="ORF">XAP6984_160006</name>
    <name evidence="2" type="ORF">XAP7430_100050</name>
</gene>
<evidence type="ECO:0000313" key="3">
    <source>
        <dbReference type="EMBL" id="SON77968.1"/>
    </source>
</evidence>
<accession>A0AB34QE58</accession>
<evidence type="ECO:0000313" key="2">
    <source>
        <dbReference type="EMBL" id="SON76560.1"/>
    </source>
</evidence>
<comment type="caution">
    <text evidence="1">The sequence shown here is derived from an EMBL/GenBank/DDBJ whole genome shotgun (WGS) entry which is preliminary data.</text>
</comment>
<protein>
    <recommendedName>
        <fullName evidence="7">Replication protein</fullName>
    </recommendedName>
</protein>
<evidence type="ECO:0000313" key="1">
    <source>
        <dbReference type="EMBL" id="KHS34464.1"/>
    </source>
</evidence>
<dbReference type="EMBL" id="OCYS01000002">
    <property type="protein sequence ID" value="SON76560.1"/>
    <property type="molecule type" value="Genomic_DNA"/>
</dbReference>
<dbReference type="EMBL" id="OCYT01000068">
    <property type="protein sequence ID" value="SON77968.1"/>
    <property type="molecule type" value="Genomic_DNA"/>
</dbReference>
<evidence type="ECO:0000313" key="6">
    <source>
        <dbReference type="Proteomes" id="UP000234181"/>
    </source>
</evidence>
<evidence type="ECO:0008006" key="7">
    <source>
        <dbReference type="Google" id="ProtNLM"/>
    </source>
</evidence>
<reference evidence="4" key="2">
    <citation type="submission" date="2015-04" db="EMBL/GenBank/DDBJ databases">
        <title>Genome sequencing of pathogens of bean.</title>
        <authorList>
            <person name="Harrison J.W."/>
            <person name="Aritua V."/>
            <person name="Sapp M."/>
            <person name="Smith J."/>
            <person name="Studholme D.J."/>
        </authorList>
    </citation>
    <scope>NUCLEOTIDE SEQUENCE [LARGE SCALE GENOMIC DNA]</scope>
    <source>
        <strain evidence="4">NCPPB 1138</strain>
    </source>
</reference>
<dbReference type="Proteomes" id="UP000031180">
    <property type="component" value="Unassembled WGS sequence"/>
</dbReference>
<organism evidence="1 4">
    <name type="scientific">Xanthomonas campestris pv. phaseoli</name>
    <dbReference type="NCBI Taxonomy" id="317013"/>
    <lineage>
        <taxon>Bacteria</taxon>
        <taxon>Pseudomonadati</taxon>
        <taxon>Pseudomonadota</taxon>
        <taxon>Gammaproteobacteria</taxon>
        <taxon>Lysobacterales</taxon>
        <taxon>Lysobacteraceae</taxon>
        <taxon>Xanthomonas</taxon>
    </lineage>
</organism>
<dbReference type="RefSeq" id="WP_039583740.1">
    <property type="nucleotide sequence ID" value="NZ_CP166098.2"/>
</dbReference>
<proteinExistence type="predicted"/>
<reference evidence="5 6" key="4">
    <citation type="submission" date="2017-10" db="EMBL/GenBank/DDBJ databases">
        <authorList>
            <person name="Regsiter A."/>
            <person name="William W."/>
        </authorList>
    </citation>
    <scope>NUCLEOTIDE SEQUENCE [LARGE SCALE GENOMIC DNA]</scope>
    <source>
        <strain evidence="3 6">CFBP6984</strain>
        <strain evidence="2 5">CFBP7430</strain>
    </source>
</reference>
<name>A0AB34QE58_XANCH</name>
<dbReference type="Proteomes" id="UP000234166">
    <property type="component" value="Unassembled WGS sequence"/>
</dbReference>
<dbReference type="AlphaFoldDB" id="A0AB34QE58"/>
<dbReference type="Proteomes" id="UP000234181">
    <property type="component" value="Unassembled WGS sequence"/>
</dbReference>
<reference evidence="1" key="1">
    <citation type="journal article" date="2015" name="Front. Microbiol.">
        <title>Genome sequencing reveals a new lineage associated with lablab bean and genetic exchange between pv. and subsp.</title>
        <authorList>
            <person name="Aritua V."/>
            <person name="Harrison J."/>
            <person name="Sapp M."/>
            <person name="Buruchara R."/>
            <person name="Smith J."/>
            <person name="Studholme D.J."/>
        </authorList>
    </citation>
    <scope>NUCLEOTIDE SEQUENCE</scope>
    <source>
        <strain evidence="1">NCPPB 1138</strain>
    </source>
</reference>